<keyword evidence="1" id="KW-0812">Transmembrane</keyword>
<organism evidence="2 3">
    <name type="scientific">Xanthomonas graminis pv. phlei</name>
    <dbReference type="NCBI Taxonomy" id="487906"/>
    <lineage>
        <taxon>Bacteria</taxon>
        <taxon>Pseudomonadati</taxon>
        <taxon>Pseudomonadota</taxon>
        <taxon>Gammaproteobacteria</taxon>
        <taxon>Lysobacterales</taxon>
        <taxon>Lysobacteraceae</taxon>
        <taxon>Xanthomonas</taxon>
        <taxon>Xanthomonas translucens group</taxon>
        <taxon>Xanthomonas graminis</taxon>
    </lineage>
</organism>
<keyword evidence="1" id="KW-1133">Transmembrane helix</keyword>
<reference evidence="2 3" key="1">
    <citation type="submission" date="2015-07" db="EMBL/GenBank/DDBJ databases">
        <authorList>
            <person name="Noorani M."/>
        </authorList>
    </citation>
    <scope>NUCLEOTIDE SEQUENCE [LARGE SCALE GENOMIC DNA]</scope>
    <source>
        <strain evidence="2">LMG730</strain>
    </source>
</reference>
<protein>
    <submittedName>
        <fullName evidence="2">Putative membrane protein</fullName>
    </submittedName>
</protein>
<keyword evidence="1" id="KW-0472">Membrane</keyword>
<dbReference type="Proteomes" id="UP000045978">
    <property type="component" value="Unassembled WGS sequence"/>
</dbReference>
<proteinExistence type="predicted"/>
<evidence type="ECO:0000256" key="1">
    <source>
        <dbReference type="SAM" id="Phobius"/>
    </source>
</evidence>
<gene>
    <name evidence="2" type="ORF">XTPLMG730_3229</name>
</gene>
<sequence>MRCGRSATAARIVRRGIAVRTAGGRHAAVFALTACRSRHATARTAFALVAACNGLWGAGYLIFSAITDTGDLAFVARDLVLRPAWAWRLGMGLAGLWLCRSVVRNVAPCLPNGMPLLAA</sequence>
<evidence type="ECO:0000313" key="2">
    <source>
        <dbReference type="EMBL" id="CTP91656.1"/>
    </source>
</evidence>
<dbReference type="AlphaFoldDB" id="A0A0K3A0N1"/>
<evidence type="ECO:0000313" key="3">
    <source>
        <dbReference type="Proteomes" id="UP000045978"/>
    </source>
</evidence>
<accession>A0A0K3A0N1</accession>
<name>A0A0K3A0N1_9XANT</name>
<feature type="transmembrane region" description="Helical" evidence="1">
    <location>
        <begin position="45"/>
        <end position="65"/>
    </location>
</feature>
<dbReference type="EMBL" id="CXOJ01000083">
    <property type="protein sequence ID" value="CTP91656.1"/>
    <property type="molecule type" value="Genomic_DNA"/>
</dbReference>